<name>A0A8X8XVD8_SALSN</name>
<proteinExistence type="predicted"/>
<dbReference type="GO" id="GO:0004714">
    <property type="term" value="F:transmembrane receptor protein tyrosine kinase activity"/>
    <property type="evidence" value="ECO:0007669"/>
    <property type="project" value="InterPro"/>
</dbReference>
<keyword evidence="10" id="KW-1185">Reference proteome</keyword>
<reference evidence="9" key="1">
    <citation type="submission" date="2018-01" db="EMBL/GenBank/DDBJ databases">
        <authorList>
            <person name="Mao J.F."/>
        </authorList>
    </citation>
    <scope>NUCLEOTIDE SEQUENCE</scope>
    <source>
        <strain evidence="9">Huo1</strain>
        <tissue evidence="9">Leaf</tissue>
    </source>
</reference>
<comment type="caution">
    <text evidence="9">The sequence shown here is derived from an EMBL/GenBank/DDBJ whole genome shotgun (WGS) entry which is preliminary data.</text>
</comment>
<dbReference type="InterPro" id="IPR045272">
    <property type="entry name" value="ANXUR1/2-like"/>
</dbReference>
<evidence type="ECO:0000256" key="5">
    <source>
        <dbReference type="ARBA" id="ARBA00022840"/>
    </source>
</evidence>
<dbReference type="PANTHER" id="PTHR34590">
    <property type="entry name" value="OS03G0124300 PROTEIN-RELATED"/>
    <property type="match status" value="1"/>
</dbReference>
<evidence type="ECO:0000256" key="2">
    <source>
        <dbReference type="ARBA" id="ARBA00022527"/>
    </source>
</evidence>
<keyword evidence="2" id="KW-0418">Kinase</keyword>
<comment type="subcellular location">
    <subcellularLocation>
        <location evidence="1">Membrane</location>
        <topology evidence="1">Single-pass type I membrane protein</topology>
    </subcellularLocation>
</comment>
<dbReference type="AlphaFoldDB" id="A0A8X8XVD8"/>
<dbReference type="GO" id="GO:0004674">
    <property type="term" value="F:protein serine/threonine kinase activity"/>
    <property type="evidence" value="ECO:0007669"/>
    <property type="project" value="UniProtKB-KW"/>
</dbReference>
<dbReference type="FunFam" id="2.60.120.430:FF:000007">
    <property type="entry name" value="FERONIA receptor-like kinase"/>
    <property type="match status" value="1"/>
</dbReference>
<dbReference type="PANTHER" id="PTHR34590:SF5">
    <property type="entry name" value="OS04G0586500 PROTEIN"/>
    <property type="match status" value="1"/>
</dbReference>
<reference evidence="9" key="2">
    <citation type="submission" date="2020-08" db="EMBL/GenBank/DDBJ databases">
        <title>Plant Genome Project.</title>
        <authorList>
            <person name="Zhang R.-G."/>
        </authorList>
    </citation>
    <scope>NUCLEOTIDE SEQUENCE</scope>
    <source>
        <strain evidence="9">Huo1</strain>
        <tissue evidence="9">Leaf</tissue>
    </source>
</reference>
<evidence type="ECO:0000313" key="9">
    <source>
        <dbReference type="EMBL" id="KAG6421170.1"/>
    </source>
</evidence>
<dbReference type="GO" id="GO:0016020">
    <property type="term" value="C:membrane"/>
    <property type="evidence" value="ECO:0007669"/>
    <property type="project" value="UniProtKB-SubCell"/>
</dbReference>
<dbReference type="InterPro" id="IPR024788">
    <property type="entry name" value="Malectin-like_Carb-bd_dom"/>
</dbReference>
<evidence type="ECO:0000256" key="4">
    <source>
        <dbReference type="ARBA" id="ARBA00022741"/>
    </source>
</evidence>
<dbReference type="GO" id="GO:0005524">
    <property type="term" value="F:ATP binding"/>
    <property type="evidence" value="ECO:0007669"/>
    <property type="project" value="UniProtKB-KW"/>
</dbReference>
<evidence type="ECO:0000256" key="1">
    <source>
        <dbReference type="ARBA" id="ARBA00004479"/>
    </source>
</evidence>
<evidence type="ECO:0000313" key="10">
    <source>
        <dbReference type="Proteomes" id="UP000298416"/>
    </source>
</evidence>
<evidence type="ECO:0000256" key="7">
    <source>
        <dbReference type="SAM" id="MobiDB-lite"/>
    </source>
</evidence>
<sequence>MPHRSHSHPTQPLRQEPGRRRSMGPNLPVNRNSNLTWFFKIDSGFSYLVRLHLCEISGNIYKTNQIVFTIFLNNQTAAAADVIAWAGGNGVPIRQDFMVFVATGPPQQNLWLNLHPYTASNPQFYDAILNELEIFKINDNRGNLGSPNPTLLQAINCRLGITPPPSEEVSAPELRLF</sequence>
<dbReference type="Pfam" id="PF12819">
    <property type="entry name" value="Malectin_like"/>
    <property type="match status" value="1"/>
</dbReference>
<dbReference type="Proteomes" id="UP000298416">
    <property type="component" value="Unassembled WGS sequence"/>
</dbReference>
<keyword evidence="3" id="KW-0808">Transferase</keyword>
<feature type="region of interest" description="Disordered" evidence="7">
    <location>
        <begin position="1"/>
        <end position="27"/>
    </location>
</feature>
<protein>
    <recommendedName>
        <fullName evidence="8">Malectin-like domain-containing protein</fullName>
    </recommendedName>
</protein>
<keyword evidence="5" id="KW-0067">ATP-binding</keyword>
<keyword evidence="2" id="KW-0723">Serine/threonine-protein kinase</keyword>
<evidence type="ECO:0000256" key="6">
    <source>
        <dbReference type="ARBA" id="ARBA00023180"/>
    </source>
</evidence>
<gene>
    <name evidence="9" type="ORF">SASPL_117719</name>
</gene>
<evidence type="ECO:0000259" key="8">
    <source>
        <dbReference type="Pfam" id="PF12819"/>
    </source>
</evidence>
<accession>A0A8X8XVD8</accession>
<evidence type="ECO:0000256" key="3">
    <source>
        <dbReference type="ARBA" id="ARBA00022679"/>
    </source>
</evidence>
<organism evidence="9">
    <name type="scientific">Salvia splendens</name>
    <name type="common">Scarlet sage</name>
    <dbReference type="NCBI Taxonomy" id="180675"/>
    <lineage>
        <taxon>Eukaryota</taxon>
        <taxon>Viridiplantae</taxon>
        <taxon>Streptophyta</taxon>
        <taxon>Embryophyta</taxon>
        <taxon>Tracheophyta</taxon>
        <taxon>Spermatophyta</taxon>
        <taxon>Magnoliopsida</taxon>
        <taxon>eudicotyledons</taxon>
        <taxon>Gunneridae</taxon>
        <taxon>Pentapetalae</taxon>
        <taxon>asterids</taxon>
        <taxon>lamiids</taxon>
        <taxon>Lamiales</taxon>
        <taxon>Lamiaceae</taxon>
        <taxon>Nepetoideae</taxon>
        <taxon>Mentheae</taxon>
        <taxon>Salviinae</taxon>
        <taxon>Salvia</taxon>
        <taxon>Salvia subgen. Calosphace</taxon>
        <taxon>core Calosphace</taxon>
    </lineage>
</organism>
<keyword evidence="4" id="KW-0547">Nucleotide-binding</keyword>
<feature type="domain" description="Malectin-like" evidence="8">
    <location>
        <begin position="31"/>
        <end position="137"/>
    </location>
</feature>
<dbReference type="EMBL" id="PNBA02000006">
    <property type="protein sequence ID" value="KAG6421170.1"/>
    <property type="molecule type" value="Genomic_DNA"/>
</dbReference>
<keyword evidence="6" id="KW-0325">Glycoprotein</keyword>
<dbReference type="Gene3D" id="2.60.120.430">
    <property type="entry name" value="Galactose-binding lectin"/>
    <property type="match status" value="1"/>
</dbReference>